<feature type="coiled-coil region" evidence="1">
    <location>
        <begin position="717"/>
        <end position="778"/>
    </location>
</feature>
<feature type="coiled-coil region" evidence="1">
    <location>
        <begin position="957"/>
        <end position="984"/>
    </location>
</feature>
<reference evidence="2 3" key="1">
    <citation type="submission" date="2020-05" db="EMBL/GenBank/DDBJ databases">
        <title>Complete genome sequencing of Campylobacter and Arcobacter type strains.</title>
        <authorList>
            <person name="Miller W.G."/>
            <person name="Yee E."/>
        </authorList>
    </citation>
    <scope>NUCLEOTIDE SEQUENCE [LARGE SCALE GENOMIC DNA]</scope>
    <source>
        <strain evidence="2 3">LMG 25694</strain>
    </source>
</reference>
<feature type="coiled-coil region" evidence="1">
    <location>
        <begin position="591"/>
        <end position="647"/>
    </location>
</feature>
<keyword evidence="1" id="KW-0175">Coiled coil</keyword>
<dbReference type="RefSeq" id="WP_164968526.1">
    <property type="nucleotide sequence ID" value="NZ_NXIH01000009.1"/>
</dbReference>
<protein>
    <submittedName>
        <fullName evidence="2">Chromosome segregation ATPase</fullName>
    </submittedName>
</protein>
<proteinExistence type="predicted"/>
<dbReference type="AlphaFoldDB" id="A0AAE7BDQ9"/>
<gene>
    <name evidence="2" type="ORF">ADFLV_1412</name>
</gene>
<feature type="coiled-coil region" evidence="1">
    <location>
        <begin position="406"/>
        <end position="508"/>
    </location>
</feature>
<keyword evidence="3" id="KW-1185">Reference proteome</keyword>
<sequence length="1177" mass="139946">MLKKLYMINSGEMDYIEIDVDSNLFFAGDNGSGKTTTIRALHYLFVTESRSVGISGDQTPFNEYYFPDIQRSYLIYDFGIYFIVMFRDSEGIKKYFSKRELDINRFFYEDNVLKEHRDIMKYITMGTSKKTIALQDYRTQFYGDGEFSFNKIDNYETFIKLYSKLFNISKTVIDSNSIKEAIKDSIGKKDEFFEFNALEFYNSFYKLQYLNKFYKTYEKNKNRINELMDIYKNVIQIESDLNISLKQIKYRYDYEQKEYESLKIRITSIENRLRIKNSYAGHLRQRLNYITDKIKNLHDDLIYELKEIEKLEIEFSKEEVLKNKNILLTKDSLIIKQKQIQKNILQIENQYKSLLETIDNEIVQIKQSIKYEELKLKEQTNLLKEQNSEQIEIKYQELQLDKDIKIEQINDKIDLTQKDILSFEQEKEKVILSKEEIYGEYEKKLELIREKFETDNKKVSEEIDTLEKDKININKKIFEYEENKNKINKEYKKIIETNKDEYEKAKKIGIEKRSYLEKLFNIDENSFQAFLNDNIDDWEKRLYPIMEKKLLSMDIQTLNPNVIDSDKLFGISLNLDLLDTIPTRVQIELDIEKISNELDIMKDSFEKETKNIEDEYKKKIEEVESLISKEKRNLEILLLKIEEIKIKKVKILDSYNNEQKTILKERNEKKIKLDTQIGKIKDNILKEQGIVKELNLQLKQINKTFIDSFALYKKDEIKELDKKIEEFKNVSRQKIEEINEKIVELENKKHDITQEEKLRELDIELQNVEQKLLAVSQSEAYFKRYEDVQSKILNKINIEKSLSKQEQFKNKVELLFDKKQKELERFILEQTKVLEELTLKSKSYKNGLEKISSLEISLSDDFIETNILLETLVSEFINKQDEHISQRSKFRESFEIVVKKLKKYGKFDLPIDLEYFSELIKLSNEKDLENSIYELFHYQRKIKDEKRNSTLELSALVERTNQRLKNFDSSNKKLKSKIAKINKNLNNIDFSVINSIQLKREDASGNNIGAYLVDLRSLLTNIEINEENSLFENNIQLEKDIDETIQLLNNIKNILGDSKLSSYDSSTIRIGYSENSKPVKWVEQIQSQASTGTNLMLKVAITISILGEYITNNENLFYLIIDEVSQLHSNNQNKMREFAKKRGFNIVFVAPEPTLIKPKDIRYYIFENKNAILMNHV</sequence>
<evidence type="ECO:0000256" key="1">
    <source>
        <dbReference type="SAM" id="Coils"/>
    </source>
</evidence>
<dbReference type="InterPro" id="IPR027417">
    <property type="entry name" value="P-loop_NTPase"/>
</dbReference>
<dbReference type="EMBL" id="CP053835">
    <property type="protein sequence ID" value="QKF77441.1"/>
    <property type="molecule type" value="Genomic_DNA"/>
</dbReference>
<dbReference type="SUPFAM" id="SSF52540">
    <property type="entry name" value="P-loop containing nucleoside triphosphate hydrolases"/>
    <property type="match status" value="1"/>
</dbReference>
<accession>A0AAE7BDQ9</accession>
<dbReference type="KEGG" id="adz:ADFLV_1412"/>
<organism evidence="2 3">
    <name type="scientific">Arcobacter defluvii</name>
    <dbReference type="NCBI Taxonomy" id="873191"/>
    <lineage>
        <taxon>Bacteria</taxon>
        <taxon>Pseudomonadati</taxon>
        <taxon>Campylobacterota</taxon>
        <taxon>Epsilonproteobacteria</taxon>
        <taxon>Campylobacterales</taxon>
        <taxon>Arcobacteraceae</taxon>
        <taxon>Arcobacter</taxon>
    </lineage>
</organism>
<evidence type="ECO:0000313" key="2">
    <source>
        <dbReference type="EMBL" id="QKF77441.1"/>
    </source>
</evidence>
<dbReference type="Proteomes" id="UP000503313">
    <property type="component" value="Chromosome"/>
</dbReference>
<name>A0AAE7BDQ9_9BACT</name>
<evidence type="ECO:0000313" key="3">
    <source>
        <dbReference type="Proteomes" id="UP000503313"/>
    </source>
</evidence>